<evidence type="ECO:0000256" key="1">
    <source>
        <dbReference type="ARBA" id="ARBA00004651"/>
    </source>
</evidence>
<evidence type="ECO:0000256" key="5">
    <source>
        <dbReference type="ARBA" id="ARBA00023136"/>
    </source>
</evidence>
<dbReference type="InterPro" id="IPR051311">
    <property type="entry name" value="DedA_domain"/>
</dbReference>
<protein>
    <recommendedName>
        <fullName evidence="7">VTT domain-containing protein</fullName>
    </recommendedName>
</protein>
<feature type="transmembrane region" description="Helical" evidence="6">
    <location>
        <begin position="144"/>
        <end position="168"/>
    </location>
</feature>
<dbReference type="GO" id="GO:0005886">
    <property type="term" value="C:plasma membrane"/>
    <property type="evidence" value="ECO:0007669"/>
    <property type="project" value="UniProtKB-SubCell"/>
</dbReference>
<dbReference type="Pfam" id="PF09335">
    <property type="entry name" value="VTT_dom"/>
    <property type="match status" value="1"/>
</dbReference>
<evidence type="ECO:0000256" key="3">
    <source>
        <dbReference type="ARBA" id="ARBA00022692"/>
    </source>
</evidence>
<keyword evidence="5 6" id="KW-0472">Membrane</keyword>
<feature type="transmembrane region" description="Helical" evidence="6">
    <location>
        <begin position="180"/>
        <end position="198"/>
    </location>
</feature>
<evidence type="ECO:0000313" key="9">
    <source>
        <dbReference type="Proteomes" id="UP000177579"/>
    </source>
</evidence>
<feature type="transmembrane region" description="Helical" evidence="6">
    <location>
        <begin position="53"/>
        <end position="74"/>
    </location>
</feature>
<proteinExistence type="predicted"/>
<reference evidence="8 9" key="1">
    <citation type="journal article" date="2016" name="Nat. Commun.">
        <title>Thousands of microbial genomes shed light on interconnected biogeochemical processes in an aquifer system.</title>
        <authorList>
            <person name="Anantharaman K."/>
            <person name="Brown C.T."/>
            <person name="Hug L.A."/>
            <person name="Sharon I."/>
            <person name="Castelle C.J."/>
            <person name="Probst A.J."/>
            <person name="Thomas B.C."/>
            <person name="Singh A."/>
            <person name="Wilkins M.J."/>
            <person name="Karaoz U."/>
            <person name="Brodie E.L."/>
            <person name="Williams K.H."/>
            <person name="Hubbard S.S."/>
            <person name="Banfield J.F."/>
        </authorList>
    </citation>
    <scope>NUCLEOTIDE SEQUENCE [LARGE SCALE GENOMIC DNA]</scope>
</reference>
<evidence type="ECO:0000259" key="7">
    <source>
        <dbReference type="Pfam" id="PF09335"/>
    </source>
</evidence>
<accession>A0A1F5TQ36</accession>
<comment type="caution">
    <text evidence="8">The sequence shown here is derived from an EMBL/GenBank/DDBJ whole genome shotgun (WGS) entry which is preliminary data.</text>
</comment>
<evidence type="ECO:0000256" key="2">
    <source>
        <dbReference type="ARBA" id="ARBA00022475"/>
    </source>
</evidence>
<evidence type="ECO:0000256" key="4">
    <source>
        <dbReference type="ARBA" id="ARBA00022989"/>
    </source>
</evidence>
<organism evidence="8 9">
    <name type="scientific">Candidatus Falkowbacteria bacterium RIFOXYD2_FULL_34_120</name>
    <dbReference type="NCBI Taxonomy" id="1798007"/>
    <lineage>
        <taxon>Bacteria</taxon>
        <taxon>Candidatus Falkowiibacteriota</taxon>
    </lineage>
</organism>
<keyword evidence="4 6" id="KW-1133">Transmembrane helix</keyword>
<evidence type="ECO:0000256" key="6">
    <source>
        <dbReference type="SAM" id="Phobius"/>
    </source>
</evidence>
<name>A0A1F5TQ36_9BACT</name>
<comment type="subcellular location">
    <subcellularLocation>
        <location evidence="1">Cell membrane</location>
        <topology evidence="1">Multi-pass membrane protein</topology>
    </subcellularLocation>
</comment>
<gene>
    <name evidence="8" type="ORF">A2531_03310</name>
</gene>
<evidence type="ECO:0000313" key="8">
    <source>
        <dbReference type="EMBL" id="OGF41085.1"/>
    </source>
</evidence>
<feature type="transmembrane region" description="Helical" evidence="6">
    <location>
        <begin position="7"/>
        <end position="33"/>
    </location>
</feature>
<dbReference type="InterPro" id="IPR032816">
    <property type="entry name" value="VTT_dom"/>
</dbReference>
<sequence>MHDLIDLLLGLSAQMGYGGIVFLMTIESSFIPFPSEIVIPPAAYLASLGQMNIYLVILSGILGSLIGAIINYIIGMTLGRKFIYYCADHKLCRMMLINKRKVEIAENYFLKYGKISTLMGRLVPAVRQLISIPAGFSRMNFKQFLFYTFLGSGTWTIILAVLGYAFGANQELFEKYYKEATIGAVAVVAIGVICFVVYQKKKNIKTEIDFESSSE</sequence>
<dbReference type="AlphaFoldDB" id="A0A1F5TQ36"/>
<feature type="domain" description="VTT" evidence="7">
    <location>
        <begin position="39"/>
        <end position="164"/>
    </location>
</feature>
<keyword evidence="2" id="KW-1003">Cell membrane</keyword>
<dbReference type="Proteomes" id="UP000177579">
    <property type="component" value="Unassembled WGS sequence"/>
</dbReference>
<keyword evidence="3 6" id="KW-0812">Transmembrane</keyword>
<dbReference type="PANTHER" id="PTHR42709">
    <property type="entry name" value="ALKALINE PHOSPHATASE LIKE PROTEIN"/>
    <property type="match status" value="1"/>
</dbReference>
<dbReference type="EMBL" id="MFGO01000014">
    <property type="protein sequence ID" value="OGF41085.1"/>
    <property type="molecule type" value="Genomic_DNA"/>
</dbReference>
<dbReference type="PANTHER" id="PTHR42709:SF6">
    <property type="entry name" value="UNDECAPRENYL PHOSPHATE TRANSPORTER A"/>
    <property type="match status" value="1"/>
</dbReference>